<protein>
    <submittedName>
        <fullName evidence="1">Uncharacterized protein</fullName>
    </submittedName>
</protein>
<proteinExistence type="predicted"/>
<dbReference type="OrthoDB" id="7184748at2"/>
<dbReference type="EMBL" id="GL883077">
    <property type="protein sequence ID" value="EGF92475.1"/>
    <property type="molecule type" value="Genomic_DNA"/>
</dbReference>
<dbReference type="RefSeq" id="WP_006271650.1">
    <property type="nucleotide sequence ID" value="NZ_GL883077.1"/>
</dbReference>
<sequence>MPSILVSLAALSFMASDPAIKTPVLQLPERVARMPSEYFADVAEFTGDDLDDHIVLSTEPADLREAPAKGADVEDAHVRANIDRLTGVTVWQVWYDLSYQGARKVLSTARYQTAAGVAETPLRIVEHWNDQCPGIDMPGPSRQITRVVFDVPEAHLRQVAGAYRQGDRDAWLIRLKDTNGHSVTVSLAPAEVGGILKTYDAWKAHRGAKILEAGIQ</sequence>
<dbReference type="AlphaFoldDB" id="F4QGM3"/>
<dbReference type="HOGENOM" id="CLU_1346643_0_0_5"/>
<evidence type="ECO:0000313" key="1">
    <source>
        <dbReference type="EMBL" id="EGF92475.1"/>
    </source>
</evidence>
<organism evidence="1 2">
    <name type="scientific">Asticcacaulis biprosthecium C19</name>
    <dbReference type="NCBI Taxonomy" id="715226"/>
    <lineage>
        <taxon>Bacteria</taxon>
        <taxon>Pseudomonadati</taxon>
        <taxon>Pseudomonadota</taxon>
        <taxon>Alphaproteobacteria</taxon>
        <taxon>Caulobacterales</taxon>
        <taxon>Caulobacteraceae</taxon>
        <taxon>Asticcacaulis</taxon>
    </lineage>
</organism>
<accession>F4QGM3</accession>
<evidence type="ECO:0000313" key="2">
    <source>
        <dbReference type="Proteomes" id="UP000006512"/>
    </source>
</evidence>
<gene>
    <name evidence="1" type="ORF">ABI_09120</name>
</gene>
<reference evidence="2" key="1">
    <citation type="submission" date="2011-03" db="EMBL/GenBank/DDBJ databases">
        <title>Draft genome sequence of Brevundimonas diminuta.</title>
        <authorList>
            <person name="Brown P.J.B."/>
            <person name="Buechlein A."/>
            <person name="Hemmerich C."/>
            <person name="Brun Y.V."/>
        </authorList>
    </citation>
    <scope>NUCLEOTIDE SEQUENCE [LARGE SCALE GENOMIC DNA]</scope>
    <source>
        <strain evidence="2">C19</strain>
    </source>
</reference>
<name>F4QGM3_9CAUL</name>
<dbReference type="STRING" id="715226.ABI_09120"/>
<keyword evidence="2" id="KW-1185">Reference proteome</keyword>
<dbReference type="eggNOG" id="ENOG5034567">
    <property type="taxonomic scope" value="Bacteria"/>
</dbReference>
<dbReference type="Proteomes" id="UP000006512">
    <property type="component" value="Unassembled WGS sequence"/>
</dbReference>